<protein>
    <recommendedName>
        <fullName evidence="4">Restriction endonuclease type IV Mrr domain-containing protein</fullName>
    </recommendedName>
</protein>
<keyword evidence="3" id="KW-1185">Reference proteome</keyword>
<dbReference type="AlphaFoldDB" id="A0A397V4L0"/>
<proteinExistence type="predicted"/>
<dbReference type="OrthoDB" id="10587791at2759"/>
<keyword evidence="1" id="KW-1133">Transmembrane helix</keyword>
<keyword evidence="1" id="KW-0812">Transmembrane</keyword>
<feature type="transmembrane region" description="Helical" evidence="1">
    <location>
        <begin position="84"/>
        <end position="103"/>
    </location>
</feature>
<evidence type="ECO:0000313" key="2">
    <source>
        <dbReference type="EMBL" id="RIB14256.1"/>
    </source>
</evidence>
<name>A0A397V4L0_9GLOM</name>
<accession>A0A397V4L0</accession>
<evidence type="ECO:0000313" key="3">
    <source>
        <dbReference type="Proteomes" id="UP000266673"/>
    </source>
</evidence>
<dbReference type="EMBL" id="QKWP01000849">
    <property type="protein sequence ID" value="RIB14256.1"/>
    <property type="molecule type" value="Genomic_DNA"/>
</dbReference>
<evidence type="ECO:0008006" key="4">
    <source>
        <dbReference type="Google" id="ProtNLM"/>
    </source>
</evidence>
<dbReference type="Proteomes" id="UP000266673">
    <property type="component" value="Unassembled WGS sequence"/>
</dbReference>
<sequence>MPSSESAAISVVIEEVEIGEFIDYVKEEASSFEKGRNFEILCADDMKIGGPGDKGRDILVEICGVTIAVQCKAYVRQNVGWVDLMQGFWLVSIVTGFLGMHVGQLRRQKMILFLQ</sequence>
<gene>
    <name evidence="2" type="ORF">C2G38_2144153</name>
</gene>
<keyword evidence="1" id="KW-0472">Membrane</keyword>
<evidence type="ECO:0000256" key="1">
    <source>
        <dbReference type="SAM" id="Phobius"/>
    </source>
</evidence>
<organism evidence="2 3">
    <name type="scientific">Gigaspora rosea</name>
    <dbReference type="NCBI Taxonomy" id="44941"/>
    <lineage>
        <taxon>Eukaryota</taxon>
        <taxon>Fungi</taxon>
        <taxon>Fungi incertae sedis</taxon>
        <taxon>Mucoromycota</taxon>
        <taxon>Glomeromycotina</taxon>
        <taxon>Glomeromycetes</taxon>
        <taxon>Diversisporales</taxon>
        <taxon>Gigasporaceae</taxon>
        <taxon>Gigaspora</taxon>
    </lineage>
</organism>
<reference evidence="2 3" key="1">
    <citation type="submission" date="2018-06" db="EMBL/GenBank/DDBJ databases">
        <title>Comparative genomics reveals the genomic features of Rhizophagus irregularis, R. cerebriforme, R. diaphanum and Gigaspora rosea, and their symbiotic lifestyle signature.</title>
        <authorList>
            <person name="Morin E."/>
            <person name="San Clemente H."/>
            <person name="Chen E.C.H."/>
            <person name="De La Providencia I."/>
            <person name="Hainaut M."/>
            <person name="Kuo A."/>
            <person name="Kohler A."/>
            <person name="Murat C."/>
            <person name="Tang N."/>
            <person name="Roy S."/>
            <person name="Loubradou J."/>
            <person name="Henrissat B."/>
            <person name="Grigoriev I.V."/>
            <person name="Corradi N."/>
            <person name="Roux C."/>
            <person name="Martin F.M."/>
        </authorList>
    </citation>
    <scope>NUCLEOTIDE SEQUENCE [LARGE SCALE GENOMIC DNA]</scope>
    <source>
        <strain evidence="2 3">DAOM 194757</strain>
    </source>
</reference>
<comment type="caution">
    <text evidence="2">The sequence shown here is derived from an EMBL/GenBank/DDBJ whole genome shotgun (WGS) entry which is preliminary data.</text>
</comment>